<dbReference type="GO" id="GO:0071949">
    <property type="term" value="F:FAD binding"/>
    <property type="evidence" value="ECO:0007669"/>
    <property type="project" value="InterPro"/>
</dbReference>
<comment type="caution">
    <text evidence="7">The sequence shown here is derived from an EMBL/GenBank/DDBJ whole genome shotgun (WGS) entry which is preliminary data.</text>
</comment>
<dbReference type="PANTHER" id="PTHR13789">
    <property type="entry name" value="MONOOXYGENASE"/>
    <property type="match status" value="1"/>
</dbReference>
<dbReference type="EMBL" id="CABFNP030001299">
    <property type="protein sequence ID" value="CAI6098715.1"/>
    <property type="molecule type" value="Genomic_DNA"/>
</dbReference>
<dbReference type="GO" id="GO:0004497">
    <property type="term" value="F:monooxygenase activity"/>
    <property type="evidence" value="ECO:0007669"/>
    <property type="project" value="UniProtKB-KW"/>
</dbReference>
<evidence type="ECO:0000313" key="7">
    <source>
        <dbReference type="EMBL" id="CAI6098715.1"/>
    </source>
</evidence>
<dbReference type="Proteomes" id="UP001160390">
    <property type="component" value="Unassembled WGS sequence"/>
</dbReference>
<evidence type="ECO:0000256" key="2">
    <source>
        <dbReference type="ARBA" id="ARBA00022630"/>
    </source>
</evidence>
<keyword evidence="8" id="KW-1185">Reference proteome</keyword>
<evidence type="ECO:0000256" key="5">
    <source>
        <dbReference type="ARBA" id="ARBA00023033"/>
    </source>
</evidence>
<keyword evidence="3" id="KW-0274">FAD</keyword>
<evidence type="ECO:0000256" key="4">
    <source>
        <dbReference type="ARBA" id="ARBA00023002"/>
    </source>
</evidence>
<sequence length="513" mass="57234">MTATLVLNVGTIRSFLNSDFSNLFQQPETYLCQRSVHCTWVSFPISTMASSSPLRVVIVGAGFCGLTAAIECKLRGLHPILVEAYPGASSHGDLLDFVRNAGRVFESWDNGAVGRRLAAAGVNKATFLEFFNSTNQPLRRDVWPQGTDFQYVYAGHRGELHEIVYDYAREIGVQMEFSKRVVRYLDTEEERGVVVEGGEKILGDVVLACDGPKSMAREQLLSLKESKVNSGYAIFRAFFNITDEMLKDPLVAEMVNEGEDTVRCWVGRDMHGFIYTWKGGKDCAWVLTHLDESDIAESWSEKAKKSDVLHYLDKAGFPDVWRSITKVTPEDRLIDYKLVWRDPVTTWLSPSKRCAVMGDAVHCHLPTSAQGACQAVEDATAVAMCLQKCQGDVELGLQVFERIRFNRSHVIHQASISTRNIYHNNDWTPELIEQYPGSLIIPLLPWVTDYNIFEEVDKHYDQLAKDVKSGKKGTIEQLALPAGGSYDSMDMTEGTSILATDSVYTQGEGVVAA</sequence>
<organism evidence="7 8">
    <name type="scientific">Clonostachys chloroleuca</name>
    <dbReference type="NCBI Taxonomy" id="1926264"/>
    <lineage>
        <taxon>Eukaryota</taxon>
        <taxon>Fungi</taxon>
        <taxon>Dikarya</taxon>
        <taxon>Ascomycota</taxon>
        <taxon>Pezizomycotina</taxon>
        <taxon>Sordariomycetes</taxon>
        <taxon>Hypocreomycetidae</taxon>
        <taxon>Hypocreales</taxon>
        <taxon>Bionectriaceae</taxon>
        <taxon>Clonostachys</taxon>
    </lineage>
</organism>
<dbReference type="SUPFAM" id="SSF51905">
    <property type="entry name" value="FAD/NAD(P)-binding domain"/>
    <property type="match status" value="1"/>
</dbReference>
<dbReference type="Gene3D" id="3.50.50.60">
    <property type="entry name" value="FAD/NAD(P)-binding domain"/>
    <property type="match status" value="1"/>
</dbReference>
<proteinExistence type="inferred from homology"/>
<dbReference type="SUPFAM" id="SSF54373">
    <property type="entry name" value="FAD-linked reductases, C-terminal domain"/>
    <property type="match status" value="1"/>
</dbReference>
<keyword evidence="5" id="KW-0503">Monooxygenase</keyword>
<dbReference type="InterPro" id="IPR050493">
    <property type="entry name" value="FAD-dep_Monooxygenase_BioMet"/>
</dbReference>
<comment type="similarity">
    <text evidence="1">Belongs to the paxM FAD-dependent monooxygenase family.</text>
</comment>
<evidence type="ECO:0000313" key="8">
    <source>
        <dbReference type="Proteomes" id="UP001160390"/>
    </source>
</evidence>
<protein>
    <recommendedName>
        <fullName evidence="6">FAD-binding domain-containing protein</fullName>
    </recommendedName>
</protein>
<dbReference type="Pfam" id="PF01494">
    <property type="entry name" value="FAD_binding_3"/>
    <property type="match status" value="1"/>
</dbReference>
<keyword evidence="4" id="KW-0560">Oxidoreductase</keyword>
<keyword evidence="2" id="KW-0285">Flavoprotein</keyword>
<dbReference type="AlphaFoldDB" id="A0AA35QB09"/>
<name>A0AA35QB09_9HYPO</name>
<dbReference type="PRINTS" id="PR00420">
    <property type="entry name" value="RNGMNOXGNASE"/>
</dbReference>
<reference evidence="7" key="1">
    <citation type="submission" date="2023-01" db="EMBL/GenBank/DDBJ databases">
        <authorList>
            <person name="Piombo E."/>
        </authorList>
    </citation>
    <scope>NUCLEOTIDE SEQUENCE</scope>
</reference>
<evidence type="ECO:0000256" key="1">
    <source>
        <dbReference type="ARBA" id="ARBA00007992"/>
    </source>
</evidence>
<gene>
    <name evidence="7" type="ORF">CCHLO57077_00002735</name>
</gene>
<evidence type="ECO:0000256" key="3">
    <source>
        <dbReference type="ARBA" id="ARBA00022827"/>
    </source>
</evidence>
<feature type="domain" description="FAD-binding" evidence="6">
    <location>
        <begin position="55"/>
        <end position="386"/>
    </location>
</feature>
<dbReference type="InterPro" id="IPR002938">
    <property type="entry name" value="FAD-bd"/>
</dbReference>
<dbReference type="InterPro" id="IPR036188">
    <property type="entry name" value="FAD/NAD-bd_sf"/>
</dbReference>
<accession>A0AA35QB09</accession>
<dbReference type="PANTHER" id="PTHR13789:SF236">
    <property type="entry name" value="MONOOXYGENASE, PUTATIVE (AFU_ORTHOLOGUE AFUA_6G12060)-RELATED"/>
    <property type="match status" value="1"/>
</dbReference>
<evidence type="ECO:0000259" key="6">
    <source>
        <dbReference type="Pfam" id="PF01494"/>
    </source>
</evidence>